<proteinExistence type="predicted"/>
<dbReference type="STRING" id="1229727.Ga0080559_TMP1948"/>
<protein>
    <submittedName>
        <fullName evidence="1">Putative DUF1413 protein</fullName>
    </submittedName>
</protein>
<dbReference type="InterPro" id="IPR010813">
    <property type="entry name" value="DUF1413"/>
</dbReference>
<dbReference type="KEGG" id="tpro:Ga0080559_TMP1948"/>
<gene>
    <name evidence="1" type="ORF">Ga0080559_TMP1948</name>
</gene>
<evidence type="ECO:0000313" key="2">
    <source>
        <dbReference type="Proteomes" id="UP000186559"/>
    </source>
</evidence>
<sequence length="74" mass="8174">MDDTELTRLHDAAAGLPAGEFHLPELYGPDWDRLWIGDKVKTGRAFLQAVRAGRLPGIEDTGRKAGGGRIYRKL</sequence>
<organism evidence="1 2">
    <name type="scientific">Salipiger profundus</name>
    <dbReference type="NCBI Taxonomy" id="1229727"/>
    <lineage>
        <taxon>Bacteria</taxon>
        <taxon>Pseudomonadati</taxon>
        <taxon>Pseudomonadota</taxon>
        <taxon>Alphaproteobacteria</taxon>
        <taxon>Rhodobacterales</taxon>
        <taxon>Roseobacteraceae</taxon>
        <taxon>Salipiger</taxon>
    </lineage>
</organism>
<dbReference type="RefSeq" id="WP_017467829.1">
    <property type="nucleotide sequence ID" value="NZ_BMEW01000004.1"/>
</dbReference>
<accession>A0A1U7D3J9</accession>
<reference evidence="1 2" key="1">
    <citation type="submission" date="2016-03" db="EMBL/GenBank/DDBJ databases">
        <title>Deep-sea bacteria in the southern Pacific.</title>
        <authorList>
            <person name="Tang K."/>
        </authorList>
    </citation>
    <scope>NUCLEOTIDE SEQUENCE [LARGE SCALE GENOMIC DNA]</scope>
    <source>
        <strain evidence="1 2">JLT2016</strain>
    </source>
</reference>
<dbReference type="Proteomes" id="UP000186559">
    <property type="component" value="Chromosome"/>
</dbReference>
<dbReference type="EMBL" id="CP014796">
    <property type="protein sequence ID" value="APX22744.1"/>
    <property type="molecule type" value="Genomic_DNA"/>
</dbReference>
<name>A0A1U7D3J9_9RHOB</name>
<evidence type="ECO:0000313" key="1">
    <source>
        <dbReference type="EMBL" id="APX22744.1"/>
    </source>
</evidence>
<dbReference type="Pfam" id="PF07205">
    <property type="entry name" value="DUF1413"/>
    <property type="match status" value="1"/>
</dbReference>
<dbReference type="OrthoDB" id="7631703at2"/>
<dbReference type="AlphaFoldDB" id="A0A1U7D3J9"/>
<keyword evidence="2" id="KW-1185">Reference proteome</keyword>